<dbReference type="GO" id="GO:0000287">
    <property type="term" value="F:magnesium ion binding"/>
    <property type="evidence" value="ECO:0007669"/>
    <property type="project" value="InterPro"/>
</dbReference>
<dbReference type="InterPro" id="IPR008278">
    <property type="entry name" value="4-PPantetheinyl_Trfase_dom"/>
</dbReference>
<evidence type="ECO:0000313" key="3">
    <source>
        <dbReference type="EMBL" id="HDX32560.1"/>
    </source>
</evidence>
<comment type="caution">
    <text evidence="3">The sequence shown here is derived from an EMBL/GenBank/DDBJ whole genome shotgun (WGS) entry which is preliminary data.</text>
</comment>
<dbReference type="AlphaFoldDB" id="A0A7C1FT01"/>
<proteinExistence type="predicted"/>
<accession>A0A7C1FT01</accession>
<sequence>MNTRWLLQSFDDCPEILRSDASPAWLGPAEQRRLAGFKVEKRRCDWLLGRWTAKKLVQHYLEETRGERPALAELYIGTDPDGAPYVARCEGEGGWGDLFERLPVSLSISHSHGVAFCGLIERAGLGMHFPAARSPSLGCDIELVEPREMCFVKSFFTEKEIAMLHAAIERADLFATAIWSGKEAVLKALRRGLRLDVRCIACLLEAAPTPTQEWRPFQIDLDEQLSAQFPGAWSGWWRLHGQHVLTMAVFA</sequence>
<gene>
    <name evidence="3" type="ORF">ENQ20_13895</name>
</gene>
<dbReference type="EMBL" id="DSMG01000142">
    <property type="protein sequence ID" value="HDX32560.1"/>
    <property type="molecule type" value="Genomic_DNA"/>
</dbReference>
<dbReference type="Pfam" id="PF01648">
    <property type="entry name" value="ACPS"/>
    <property type="match status" value="1"/>
</dbReference>
<dbReference type="SUPFAM" id="SSF56214">
    <property type="entry name" value="4'-phosphopantetheinyl transferase"/>
    <property type="match status" value="2"/>
</dbReference>
<dbReference type="Gene3D" id="3.90.470.20">
    <property type="entry name" value="4'-phosphopantetheinyl transferase domain"/>
    <property type="match status" value="2"/>
</dbReference>
<dbReference type="InterPro" id="IPR037143">
    <property type="entry name" value="4-PPantetheinyl_Trfase_dom_sf"/>
</dbReference>
<dbReference type="GO" id="GO:0008897">
    <property type="term" value="F:holo-[acyl-carrier-protein] synthase activity"/>
    <property type="evidence" value="ECO:0007669"/>
    <property type="project" value="InterPro"/>
</dbReference>
<evidence type="ECO:0000259" key="2">
    <source>
        <dbReference type="Pfam" id="PF01648"/>
    </source>
</evidence>
<reference evidence="3" key="1">
    <citation type="journal article" date="2020" name="mSystems">
        <title>Genome- and Community-Level Interaction Insights into Carbon Utilization and Element Cycling Functions of Hydrothermarchaeota in Hydrothermal Sediment.</title>
        <authorList>
            <person name="Zhou Z."/>
            <person name="Liu Y."/>
            <person name="Xu W."/>
            <person name="Pan J."/>
            <person name="Luo Z.H."/>
            <person name="Li M."/>
        </authorList>
    </citation>
    <scope>NUCLEOTIDE SEQUENCE [LARGE SCALE GENOMIC DNA]</scope>
    <source>
        <strain evidence="3">SpSt-289</strain>
    </source>
</reference>
<evidence type="ECO:0000256" key="1">
    <source>
        <dbReference type="ARBA" id="ARBA00022679"/>
    </source>
</evidence>
<name>A0A7C1FT01_9CHLR</name>
<keyword evidence="1 3" id="KW-0808">Transferase</keyword>
<organism evidence="3">
    <name type="scientific">Caldilinea aerophila</name>
    <dbReference type="NCBI Taxonomy" id="133453"/>
    <lineage>
        <taxon>Bacteria</taxon>
        <taxon>Bacillati</taxon>
        <taxon>Chloroflexota</taxon>
        <taxon>Caldilineae</taxon>
        <taxon>Caldilineales</taxon>
        <taxon>Caldilineaceae</taxon>
        <taxon>Caldilinea</taxon>
    </lineage>
</organism>
<protein>
    <submittedName>
        <fullName evidence="3">4'-phosphopantetheinyl transferase superfamily protein</fullName>
    </submittedName>
</protein>
<feature type="domain" description="4'-phosphopantetheinyl transferase" evidence="2">
    <location>
        <begin position="136"/>
        <end position="225"/>
    </location>
</feature>